<dbReference type="AlphaFoldDB" id="A0A2G8LA76"/>
<reference evidence="2 3" key="1">
    <citation type="journal article" date="2017" name="PLoS Biol.">
        <title>The sea cucumber genome provides insights into morphological evolution and visceral regeneration.</title>
        <authorList>
            <person name="Zhang X."/>
            <person name="Sun L."/>
            <person name="Yuan J."/>
            <person name="Sun Y."/>
            <person name="Gao Y."/>
            <person name="Zhang L."/>
            <person name="Li S."/>
            <person name="Dai H."/>
            <person name="Hamel J.F."/>
            <person name="Liu C."/>
            <person name="Yu Y."/>
            <person name="Liu S."/>
            <person name="Lin W."/>
            <person name="Guo K."/>
            <person name="Jin S."/>
            <person name="Xu P."/>
            <person name="Storey K.B."/>
            <person name="Huan P."/>
            <person name="Zhang T."/>
            <person name="Zhou Y."/>
            <person name="Zhang J."/>
            <person name="Lin C."/>
            <person name="Li X."/>
            <person name="Xing L."/>
            <person name="Huo D."/>
            <person name="Sun M."/>
            <person name="Wang L."/>
            <person name="Mercier A."/>
            <person name="Li F."/>
            <person name="Yang H."/>
            <person name="Xiang J."/>
        </authorList>
    </citation>
    <scope>NUCLEOTIDE SEQUENCE [LARGE SCALE GENOMIC DNA]</scope>
    <source>
        <strain evidence="2">Shaxun</strain>
        <tissue evidence="2">Muscle</tissue>
    </source>
</reference>
<dbReference type="OrthoDB" id="2382881at2759"/>
<dbReference type="PANTHER" id="PTHR15319">
    <property type="entry name" value="TATA BOX-BINDING PROTEIN ASSOCIATED FACTOR RNA POLYMERASE I SUBUNIT C"/>
    <property type="match status" value="1"/>
</dbReference>
<gene>
    <name evidence="2" type="ORF">BSL78_05915</name>
</gene>
<organism evidence="2 3">
    <name type="scientific">Stichopus japonicus</name>
    <name type="common">Sea cucumber</name>
    <dbReference type="NCBI Taxonomy" id="307972"/>
    <lineage>
        <taxon>Eukaryota</taxon>
        <taxon>Metazoa</taxon>
        <taxon>Echinodermata</taxon>
        <taxon>Eleutherozoa</taxon>
        <taxon>Echinozoa</taxon>
        <taxon>Holothuroidea</taxon>
        <taxon>Aspidochirotacea</taxon>
        <taxon>Aspidochirotida</taxon>
        <taxon>Stichopodidae</taxon>
        <taxon>Apostichopus</taxon>
    </lineage>
</organism>
<dbReference type="Pfam" id="PF20641">
    <property type="entry name" value="TAF1C_beta-prop"/>
    <property type="match status" value="1"/>
</dbReference>
<protein>
    <submittedName>
        <fullName evidence="2">Putative TATA box-binding protein-associated factor RNA polymerase I subunit C</fullName>
    </submittedName>
</protein>
<dbReference type="STRING" id="307972.A0A2G8LA76"/>
<dbReference type="Proteomes" id="UP000230750">
    <property type="component" value="Unassembled WGS sequence"/>
</dbReference>
<evidence type="ECO:0000259" key="1">
    <source>
        <dbReference type="Pfam" id="PF20641"/>
    </source>
</evidence>
<dbReference type="InterPro" id="IPR049087">
    <property type="entry name" value="TAF1C_beta-prop"/>
</dbReference>
<proteinExistence type="predicted"/>
<dbReference type="PANTHER" id="PTHR15319:SF1">
    <property type="entry name" value="TATA BOX-BINDING PROTEIN-ASSOCIATED FACTOR RNA POLYMERASE I SUBUNIT C"/>
    <property type="match status" value="1"/>
</dbReference>
<dbReference type="EMBL" id="MRZV01000151">
    <property type="protein sequence ID" value="PIK57163.1"/>
    <property type="molecule type" value="Genomic_DNA"/>
</dbReference>
<evidence type="ECO:0000313" key="3">
    <source>
        <dbReference type="Proteomes" id="UP000230750"/>
    </source>
</evidence>
<dbReference type="GO" id="GO:0001650">
    <property type="term" value="C:fibrillar center"/>
    <property type="evidence" value="ECO:0007669"/>
    <property type="project" value="TreeGrafter"/>
</dbReference>
<name>A0A2G8LA76_STIJA</name>
<comment type="caution">
    <text evidence="2">The sequence shown here is derived from an EMBL/GenBank/DDBJ whole genome shotgun (WGS) entry which is preliminary data.</text>
</comment>
<accession>A0A2G8LA76</accession>
<feature type="domain" description="TAF1C beta-propeller" evidence="1">
    <location>
        <begin position="251"/>
        <end position="369"/>
    </location>
</feature>
<dbReference type="InterPro" id="IPR038801">
    <property type="entry name" value="TAF1C"/>
</dbReference>
<evidence type="ECO:0000313" key="2">
    <source>
        <dbReference type="EMBL" id="PIK57163.1"/>
    </source>
</evidence>
<sequence>MANAKCHFPENLSQFENEACFVGDIGMYKMVDITKTAGADISFRFENPRNDPKKILIATEPTVPLLPPNEAYRPGYMMTLPDIFKKGAHLRTIDQFENLCKSYPSLVFGPIADTSLFGDWNAYRRDSTDVFKKYDDILYLGCSRDLIMNELHNEMEYKGTETHANHLYHGGCLSFMPAMTNTDRVAGILLYPSGAAMDILTVTTLASFIEGSRVRLSAKPENETHRVKLGGVIRQIESTTYPDCRRGYSIVRTDYQCHLVKINLCEDGDVTGVTIVESINTQHRPTSVAVSPFLPTEHICALDSGEVILSESSGRLLRSAEFPQDDRKINPIFSHFGAHPREAFIHDHHEALLYDFRSPKHTKNSIFELPSFCLPFGQAFCVARQHPTNHFYHYIATQDVLLLLDQRFPQHTVFQTCHNGRGMPSYLEVSSCKEAENMDIVMVGNHASKQVHCFFVENEMEAVPRLFSLPWKVGRFDEWLEVVDGAKPSGNPKLWERLSEPLLGLSACPVTAGDDVNSWNVLQISGAGDMFCQTFHSPAGDDHIPKHQSVDELSRKLCDLWIKSCCNEQDVKVQAPQQCRKRTSIEYHPSCERCQSKDCILGAKSNHGMKETVLRLKNRPANEDLIQSRQEELHKLSPRSCVRVAPASTPQHHLDGRE</sequence>
<dbReference type="GO" id="GO:0001164">
    <property type="term" value="F:RNA polymerase I core promoter sequence-specific DNA binding"/>
    <property type="evidence" value="ECO:0007669"/>
    <property type="project" value="TreeGrafter"/>
</dbReference>
<keyword evidence="3" id="KW-1185">Reference proteome</keyword>